<dbReference type="Pfam" id="PF00072">
    <property type="entry name" value="Response_reg"/>
    <property type="match status" value="1"/>
</dbReference>
<dbReference type="GO" id="GO:0000156">
    <property type="term" value="F:phosphorelay response regulator activity"/>
    <property type="evidence" value="ECO:0007669"/>
    <property type="project" value="TreeGrafter"/>
</dbReference>
<feature type="modified residue" description="4-aspartylphosphate" evidence="4">
    <location>
        <position position="64"/>
    </location>
</feature>
<protein>
    <submittedName>
        <fullName evidence="8">Response regulator transcription factor</fullName>
    </submittedName>
</protein>
<evidence type="ECO:0000259" key="7">
    <source>
        <dbReference type="PROSITE" id="PS51755"/>
    </source>
</evidence>
<keyword evidence="1 4" id="KW-0597">Phosphoprotein</keyword>
<feature type="DNA-binding region" description="OmpR/PhoB-type" evidence="5">
    <location>
        <begin position="135"/>
        <end position="229"/>
    </location>
</feature>
<dbReference type="InterPro" id="IPR036388">
    <property type="entry name" value="WH-like_DNA-bd_sf"/>
</dbReference>
<evidence type="ECO:0000256" key="1">
    <source>
        <dbReference type="ARBA" id="ARBA00022553"/>
    </source>
</evidence>
<keyword evidence="3 5" id="KW-0238">DNA-binding</keyword>
<evidence type="ECO:0000256" key="4">
    <source>
        <dbReference type="PROSITE-ProRule" id="PRU00169"/>
    </source>
</evidence>
<organism evidence="8 9">
    <name type="scientific">Sulfurimonas paralvinellae</name>
    <dbReference type="NCBI Taxonomy" id="317658"/>
    <lineage>
        <taxon>Bacteria</taxon>
        <taxon>Pseudomonadati</taxon>
        <taxon>Campylobacterota</taxon>
        <taxon>Epsilonproteobacteria</taxon>
        <taxon>Campylobacterales</taxon>
        <taxon>Sulfurimonadaceae</taxon>
        <taxon>Sulfurimonas</taxon>
    </lineage>
</organism>
<evidence type="ECO:0000256" key="3">
    <source>
        <dbReference type="ARBA" id="ARBA00023125"/>
    </source>
</evidence>
<dbReference type="Gene3D" id="3.40.50.2300">
    <property type="match status" value="1"/>
</dbReference>
<dbReference type="PANTHER" id="PTHR48111:SF40">
    <property type="entry name" value="PHOSPHATE REGULON TRANSCRIPTIONAL REGULATORY PROTEIN PHOB"/>
    <property type="match status" value="1"/>
</dbReference>
<dbReference type="GO" id="GO:0032993">
    <property type="term" value="C:protein-DNA complex"/>
    <property type="evidence" value="ECO:0007669"/>
    <property type="project" value="TreeGrafter"/>
</dbReference>
<evidence type="ECO:0000259" key="6">
    <source>
        <dbReference type="PROSITE" id="PS50110"/>
    </source>
</evidence>
<keyword evidence="2" id="KW-0902">Two-component regulatory system</keyword>
<reference evidence="8 9" key="1">
    <citation type="submission" date="2019-07" db="EMBL/GenBank/DDBJ databases">
        <title>Sulfurimonas paralvinellae sp. nov., a novel mesophilic, hydrogen- and sulfur-oxidizing chemolithoautotroph within the Epsilonproteo- bacteria isolated from a deep-sea hydrothermal vent polychaete nest, reclassification of Thiomicrospira denitrificans as Sulfurimonas denitrificans comb. nov. and emended description of the genus Sulfurimonas.</title>
        <authorList>
            <person name="Wang S."/>
            <person name="Jiang L."/>
            <person name="Shao Z."/>
        </authorList>
    </citation>
    <scope>NUCLEOTIDE SEQUENCE [LARGE SCALE GENOMIC DNA]</scope>
    <source>
        <strain evidence="8 9">GO25</strain>
    </source>
</reference>
<dbReference type="Gene3D" id="1.10.10.10">
    <property type="entry name" value="Winged helix-like DNA-binding domain superfamily/Winged helix DNA-binding domain"/>
    <property type="match status" value="1"/>
</dbReference>
<dbReference type="InterPro" id="IPR001867">
    <property type="entry name" value="OmpR/PhoB-type_DNA-bd"/>
</dbReference>
<feature type="domain" description="Response regulatory" evidence="6">
    <location>
        <begin position="15"/>
        <end position="129"/>
    </location>
</feature>
<dbReference type="KEGG" id="spal:FM071_02535"/>
<dbReference type="PROSITE" id="PS51755">
    <property type="entry name" value="OMPR_PHOB"/>
    <property type="match status" value="1"/>
</dbReference>
<dbReference type="PROSITE" id="PS50110">
    <property type="entry name" value="RESPONSE_REGULATORY"/>
    <property type="match status" value="1"/>
</dbReference>
<dbReference type="GO" id="GO:0005829">
    <property type="term" value="C:cytosol"/>
    <property type="evidence" value="ECO:0007669"/>
    <property type="project" value="TreeGrafter"/>
</dbReference>
<dbReference type="PANTHER" id="PTHR48111">
    <property type="entry name" value="REGULATOR OF RPOS"/>
    <property type="match status" value="1"/>
</dbReference>
<keyword evidence="9" id="KW-1185">Reference proteome</keyword>
<dbReference type="InterPro" id="IPR039420">
    <property type="entry name" value="WalR-like"/>
</dbReference>
<gene>
    <name evidence="8" type="ORF">FM071_02535</name>
</gene>
<sequence>MRVRLLTGLLRVSIKILLLEDDLLFGETIVDLLEDEGYEVSHSPNGQDALDATFANRFDLYLLDINVPLIDGLSLLKELRRADDMTPAIFLTSRKDKESLEEGFLNGGDDYITKPFEMNEMLLRVKAVLRRTHKETSNCIGDFCYDEVHKTIRYKQEILSLSQKEYELLLLFIKHHDETLPKELILDELWSSAEGGSDGALRVYVNRLKHMLPDICIENVRGIGYKLVS</sequence>
<dbReference type="EMBL" id="CP041406">
    <property type="protein sequence ID" value="QOP46696.1"/>
    <property type="molecule type" value="Genomic_DNA"/>
</dbReference>
<dbReference type="SUPFAM" id="SSF52172">
    <property type="entry name" value="CheY-like"/>
    <property type="match status" value="1"/>
</dbReference>
<dbReference type="SMART" id="SM00862">
    <property type="entry name" value="Trans_reg_C"/>
    <property type="match status" value="1"/>
</dbReference>
<dbReference type="GO" id="GO:0000976">
    <property type="term" value="F:transcription cis-regulatory region binding"/>
    <property type="evidence" value="ECO:0007669"/>
    <property type="project" value="TreeGrafter"/>
</dbReference>
<evidence type="ECO:0000313" key="9">
    <source>
        <dbReference type="Proteomes" id="UP000593580"/>
    </source>
</evidence>
<evidence type="ECO:0000313" key="8">
    <source>
        <dbReference type="EMBL" id="QOP46696.1"/>
    </source>
</evidence>
<name>A0A7M1BB83_9BACT</name>
<feature type="domain" description="OmpR/PhoB-type" evidence="7">
    <location>
        <begin position="135"/>
        <end position="229"/>
    </location>
</feature>
<dbReference type="Proteomes" id="UP000593580">
    <property type="component" value="Chromosome"/>
</dbReference>
<evidence type="ECO:0000256" key="5">
    <source>
        <dbReference type="PROSITE-ProRule" id="PRU01091"/>
    </source>
</evidence>
<dbReference type="InterPro" id="IPR011006">
    <property type="entry name" value="CheY-like_superfamily"/>
</dbReference>
<dbReference type="InterPro" id="IPR001789">
    <property type="entry name" value="Sig_transdc_resp-reg_receiver"/>
</dbReference>
<dbReference type="Pfam" id="PF00486">
    <property type="entry name" value="Trans_reg_C"/>
    <property type="match status" value="1"/>
</dbReference>
<dbReference type="GO" id="GO:0006355">
    <property type="term" value="P:regulation of DNA-templated transcription"/>
    <property type="evidence" value="ECO:0007669"/>
    <property type="project" value="InterPro"/>
</dbReference>
<proteinExistence type="predicted"/>
<dbReference type="SMART" id="SM00448">
    <property type="entry name" value="REC"/>
    <property type="match status" value="1"/>
</dbReference>
<dbReference type="CDD" id="cd00383">
    <property type="entry name" value="trans_reg_C"/>
    <property type="match status" value="1"/>
</dbReference>
<dbReference type="AlphaFoldDB" id="A0A7M1BB83"/>
<evidence type="ECO:0000256" key="2">
    <source>
        <dbReference type="ARBA" id="ARBA00023012"/>
    </source>
</evidence>
<accession>A0A7M1BB83</accession>